<evidence type="ECO:0000313" key="1">
    <source>
        <dbReference type="EMBL" id="PJE78039.1"/>
    </source>
</evidence>
<sequence>MTNFFEGEWPQDTGIEAFYMDISGGCIVGNLAEKPRAYAPVTINDFSSFAR</sequence>
<accession>A0A2H9T4A6</accession>
<protein>
    <submittedName>
        <fullName evidence="1">Uncharacterized protein</fullName>
    </submittedName>
</protein>
<organism evidence="1">
    <name type="scientific">invertebrate metagenome</name>
    <dbReference type="NCBI Taxonomy" id="1711999"/>
    <lineage>
        <taxon>unclassified sequences</taxon>
        <taxon>metagenomes</taxon>
        <taxon>organismal metagenomes</taxon>
    </lineage>
</organism>
<comment type="caution">
    <text evidence="1">The sequence shown here is derived from an EMBL/GenBank/DDBJ whole genome shotgun (WGS) entry which is preliminary data.</text>
</comment>
<name>A0A2H9T4A6_9ZZZZ</name>
<gene>
    <name evidence="1" type="ORF">CI610_03035</name>
</gene>
<dbReference type="EMBL" id="NSIT01000284">
    <property type="protein sequence ID" value="PJE78039.1"/>
    <property type="molecule type" value="Genomic_DNA"/>
</dbReference>
<dbReference type="AlphaFoldDB" id="A0A2H9T4A6"/>
<reference evidence="1" key="1">
    <citation type="journal article" date="2017" name="Appl. Environ. Microbiol.">
        <title>Molecular characterization of an Endozoicomonas-like organism causing infection in king scallop Pecten maximus L.</title>
        <authorList>
            <person name="Cano I."/>
            <person name="van Aerle R."/>
            <person name="Ross S."/>
            <person name="Verner-Jeffreys D.W."/>
            <person name="Paley R.K."/>
            <person name="Rimmer G."/>
            <person name="Ryder D."/>
            <person name="Hooper P."/>
            <person name="Stone D."/>
            <person name="Feist S.W."/>
        </authorList>
    </citation>
    <scope>NUCLEOTIDE SEQUENCE</scope>
</reference>
<proteinExistence type="predicted"/>